<evidence type="ECO:0000313" key="2">
    <source>
        <dbReference type="Proteomes" id="UP001479520"/>
    </source>
</evidence>
<protein>
    <submittedName>
        <fullName evidence="1">Uncharacterized protein</fullName>
    </submittedName>
</protein>
<sequence length="59" mass="7156">MRLFRTRQGYRWRCLRSIEAASRNHGERDAFGQQQTALNREISRRAAEHNWRLRQIAET</sequence>
<keyword evidence="2" id="KW-1185">Reference proteome</keyword>
<name>A0ABZ2XEA8_9RHOO</name>
<reference evidence="1 2" key="1">
    <citation type="submission" date="2024-04" db="EMBL/GenBank/DDBJ databases">
        <title>Dissimilatory iodate-reducing microorganisms contribute to the enrichment of iodine in groundwater.</title>
        <authorList>
            <person name="Jiang Z."/>
        </authorList>
    </citation>
    <scope>NUCLEOTIDE SEQUENCE [LARGE SCALE GENOMIC DNA]</scope>
    <source>
        <strain evidence="1 2">NCP973</strain>
    </source>
</reference>
<accession>A0ABZ2XEA8</accession>
<evidence type="ECO:0000313" key="1">
    <source>
        <dbReference type="EMBL" id="WZJ20637.1"/>
    </source>
</evidence>
<dbReference type="RefSeq" id="WP_281983343.1">
    <property type="nucleotide sequence ID" value="NZ_CALFBA010000062.1"/>
</dbReference>
<dbReference type="Proteomes" id="UP001479520">
    <property type="component" value="Chromosome"/>
</dbReference>
<proteinExistence type="predicted"/>
<dbReference type="EMBL" id="CP151406">
    <property type="protein sequence ID" value="WZJ20637.1"/>
    <property type="molecule type" value="Genomic_DNA"/>
</dbReference>
<gene>
    <name evidence="1" type="ORF">AADV58_11825</name>
</gene>
<organism evidence="1 2">
    <name type="scientific">Azonexus hydrophilus</name>
    <dbReference type="NCBI Taxonomy" id="418702"/>
    <lineage>
        <taxon>Bacteria</taxon>
        <taxon>Pseudomonadati</taxon>
        <taxon>Pseudomonadota</taxon>
        <taxon>Betaproteobacteria</taxon>
        <taxon>Rhodocyclales</taxon>
        <taxon>Azonexaceae</taxon>
        <taxon>Azonexus</taxon>
    </lineage>
</organism>